<dbReference type="GO" id="GO:0005634">
    <property type="term" value="C:nucleus"/>
    <property type="evidence" value="ECO:0007669"/>
    <property type="project" value="UniProtKB-SubCell"/>
</dbReference>
<comment type="subcellular location">
    <subcellularLocation>
        <location evidence="2">Nucleus</location>
    </subcellularLocation>
</comment>
<keyword evidence="5" id="KW-0479">Metal-binding</keyword>
<protein>
    <recommendedName>
        <fullName evidence="8">DDE Tnp4 domain-containing protein</fullName>
    </recommendedName>
</protein>
<evidence type="ECO:0000313" key="9">
    <source>
        <dbReference type="EnsemblMetazoa" id="XP_016656359.1"/>
    </source>
</evidence>
<evidence type="ECO:0000256" key="1">
    <source>
        <dbReference type="ARBA" id="ARBA00001968"/>
    </source>
</evidence>
<evidence type="ECO:0000256" key="6">
    <source>
        <dbReference type="ARBA" id="ARBA00022801"/>
    </source>
</evidence>
<keyword evidence="7" id="KW-0539">Nucleus</keyword>
<dbReference type="KEGG" id="api:107882487"/>
<comment type="similarity">
    <text evidence="3">Belongs to the HARBI1 family.</text>
</comment>
<dbReference type="RefSeq" id="XP_016656359.1">
    <property type="nucleotide sequence ID" value="XM_016800870.1"/>
</dbReference>
<organism evidence="9 10">
    <name type="scientific">Acyrthosiphon pisum</name>
    <name type="common">Pea aphid</name>
    <dbReference type="NCBI Taxonomy" id="7029"/>
    <lineage>
        <taxon>Eukaryota</taxon>
        <taxon>Metazoa</taxon>
        <taxon>Ecdysozoa</taxon>
        <taxon>Arthropoda</taxon>
        <taxon>Hexapoda</taxon>
        <taxon>Insecta</taxon>
        <taxon>Pterygota</taxon>
        <taxon>Neoptera</taxon>
        <taxon>Paraneoptera</taxon>
        <taxon>Hemiptera</taxon>
        <taxon>Sternorrhyncha</taxon>
        <taxon>Aphidomorpha</taxon>
        <taxon>Aphidoidea</taxon>
        <taxon>Aphididae</taxon>
        <taxon>Macrosiphini</taxon>
        <taxon>Acyrthosiphon</taxon>
    </lineage>
</organism>
<evidence type="ECO:0000256" key="4">
    <source>
        <dbReference type="ARBA" id="ARBA00022722"/>
    </source>
</evidence>
<dbReference type="EnsemblMetazoa" id="XM_016800870.1">
    <property type="protein sequence ID" value="XP_016656359.1"/>
    <property type="gene ID" value="LOC107882487"/>
</dbReference>
<dbReference type="Proteomes" id="UP000007819">
    <property type="component" value="Chromosome X"/>
</dbReference>
<dbReference type="GO" id="GO:0016787">
    <property type="term" value="F:hydrolase activity"/>
    <property type="evidence" value="ECO:0007669"/>
    <property type="project" value="UniProtKB-KW"/>
</dbReference>
<dbReference type="AlphaFoldDB" id="A0A8R2H5L5"/>
<proteinExistence type="inferred from homology"/>
<dbReference type="GO" id="GO:0004518">
    <property type="term" value="F:nuclease activity"/>
    <property type="evidence" value="ECO:0007669"/>
    <property type="project" value="UniProtKB-KW"/>
</dbReference>
<keyword evidence="10" id="KW-1185">Reference proteome</keyword>
<dbReference type="InterPro" id="IPR045249">
    <property type="entry name" value="HARBI1-like"/>
</dbReference>
<reference evidence="9" key="2">
    <citation type="submission" date="2022-06" db="UniProtKB">
        <authorList>
            <consortium name="EnsemblMetazoa"/>
        </authorList>
    </citation>
    <scope>IDENTIFICATION</scope>
</reference>
<dbReference type="PANTHER" id="PTHR22930">
    <property type="match status" value="1"/>
</dbReference>
<evidence type="ECO:0000256" key="3">
    <source>
        <dbReference type="ARBA" id="ARBA00006958"/>
    </source>
</evidence>
<keyword evidence="4" id="KW-0540">Nuclease</keyword>
<evidence type="ECO:0000256" key="2">
    <source>
        <dbReference type="ARBA" id="ARBA00004123"/>
    </source>
</evidence>
<evidence type="ECO:0000313" key="10">
    <source>
        <dbReference type="Proteomes" id="UP000007819"/>
    </source>
</evidence>
<evidence type="ECO:0000259" key="8">
    <source>
        <dbReference type="Pfam" id="PF13359"/>
    </source>
</evidence>
<evidence type="ECO:0000256" key="5">
    <source>
        <dbReference type="ARBA" id="ARBA00022723"/>
    </source>
</evidence>
<accession>A0A8R2H5L5</accession>
<evidence type="ECO:0000256" key="7">
    <source>
        <dbReference type="ARBA" id="ARBA00023242"/>
    </source>
</evidence>
<dbReference type="InterPro" id="IPR027806">
    <property type="entry name" value="HARBI1_dom"/>
</dbReference>
<reference evidence="10" key="1">
    <citation type="submission" date="2010-06" db="EMBL/GenBank/DDBJ databases">
        <authorList>
            <person name="Jiang H."/>
            <person name="Abraham K."/>
            <person name="Ali S."/>
            <person name="Alsbrooks S.L."/>
            <person name="Anim B.N."/>
            <person name="Anosike U.S."/>
            <person name="Attaway T."/>
            <person name="Bandaranaike D.P."/>
            <person name="Battles P.K."/>
            <person name="Bell S.N."/>
            <person name="Bell A.V."/>
            <person name="Beltran B."/>
            <person name="Bickham C."/>
            <person name="Bustamante Y."/>
            <person name="Caleb T."/>
            <person name="Canada A."/>
            <person name="Cardenas V."/>
            <person name="Carter K."/>
            <person name="Chacko J."/>
            <person name="Chandrabose M.N."/>
            <person name="Chavez D."/>
            <person name="Chavez A."/>
            <person name="Chen L."/>
            <person name="Chu H.-S."/>
            <person name="Claassen K.J."/>
            <person name="Cockrell R."/>
            <person name="Collins M."/>
            <person name="Cooper J.A."/>
            <person name="Cree A."/>
            <person name="Curry S.M."/>
            <person name="Da Y."/>
            <person name="Dao M.D."/>
            <person name="Das B."/>
            <person name="Davila M.-L."/>
            <person name="Davy-Carroll L."/>
            <person name="Denson S."/>
            <person name="Dinh H."/>
            <person name="Ebong V.E."/>
            <person name="Edwards J.R."/>
            <person name="Egan A."/>
            <person name="El-Daye J."/>
            <person name="Escobedo L."/>
            <person name="Fernandez S."/>
            <person name="Fernando P.R."/>
            <person name="Flagg N."/>
            <person name="Forbes L.D."/>
            <person name="Fowler R.G."/>
            <person name="Fu Q."/>
            <person name="Gabisi R.A."/>
            <person name="Ganer J."/>
            <person name="Garbino Pronczuk A."/>
            <person name="Garcia R.M."/>
            <person name="Garner T."/>
            <person name="Garrett T.E."/>
            <person name="Gonzalez D.A."/>
            <person name="Hamid H."/>
            <person name="Hawkins E.S."/>
            <person name="Hirani K."/>
            <person name="Hogues M.E."/>
            <person name="Hollins B."/>
            <person name="Hsiao C.-H."/>
            <person name="Jabil R."/>
            <person name="James M.L."/>
            <person name="Jhangiani S.N."/>
            <person name="Johnson B."/>
            <person name="Johnson Q."/>
            <person name="Joshi V."/>
            <person name="Kalu J.B."/>
            <person name="Kam C."/>
            <person name="Kashfia A."/>
            <person name="Keebler J."/>
            <person name="Kisamo H."/>
            <person name="Kovar C.L."/>
            <person name="Lago L.A."/>
            <person name="Lai C.-Y."/>
            <person name="Laidlaw J."/>
            <person name="Lara F."/>
            <person name="Le T.-K."/>
            <person name="Lee S.L."/>
            <person name="Legall F.H."/>
            <person name="Lemon S.J."/>
            <person name="Lewis L.R."/>
            <person name="Li B."/>
            <person name="Liu Y."/>
            <person name="Liu Y.-S."/>
            <person name="Lopez J."/>
            <person name="Lozado R.J."/>
            <person name="Lu J."/>
            <person name="Madu R.C."/>
            <person name="Maheshwari M."/>
            <person name="Maheshwari R."/>
            <person name="Malloy K."/>
            <person name="Martinez E."/>
            <person name="Mathew T."/>
            <person name="Mercado I.C."/>
            <person name="Mercado C."/>
            <person name="Meyer B."/>
            <person name="Montgomery K."/>
            <person name="Morgan M.B."/>
            <person name="Munidasa M."/>
            <person name="Nazareth L.V."/>
            <person name="Nelson J."/>
            <person name="Ng B.M."/>
            <person name="Nguyen N.B."/>
            <person name="Nguyen P.Q."/>
            <person name="Nguyen T."/>
            <person name="Obregon M."/>
            <person name="Okwuonu G.O."/>
            <person name="Onwere C.G."/>
            <person name="Orozco G."/>
            <person name="Parra A."/>
            <person name="Patel S."/>
            <person name="Patil S."/>
            <person name="Perez A."/>
            <person name="Perez Y."/>
            <person name="Pham C."/>
            <person name="Primus E.L."/>
            <person name="Pu L.-L."/>
            <person name="Puazo M."/>
            <person name="Qin X."/>
            <person name="Quiroz J.B."/>
            <person name="Reese J."/>
            <person name="Richards S."/>
            <person name="Rives C.M."/>
            <person name="Robberts R."/>
            <person name="Ruiz S.J."/>
            <person name="Ruiz M.J."/>
            <person name="Santibanez J."/>
            <person name="Schneider B.W."/>
            <person name="Sisson I."/>
            <person name="Smith M."/>
            <person name="Sodergren E."/>
            <person name="Song X.-Z."/>
            <person name="Song B.B."/>
            <person name="Summersgill H."/>
            <person name="Thelus R."/>
            <person name="Thornton R.D."/>
            <person name="Trejos Z.Y."/>
            <person name="Usmani K."/>
            <person name="Vattathil S."/>
            <person name="Villasana D."/>
            <person name="Walker D.L."/>
            <person name="Wang S."/>
            <person name="Wang K."/>
            <person name="White C.S."/>
            <person name="Williams A.C."/>
            <person name="Williamson J."/>
            <person name="Wilson K."/>
            <person name="Woghiren I.O."/>
            <person name="Woodworth J.R."/>
            <person name="Worley K.C."/>
            <person name="Wright R.A."/>
            <person name="Wu W."/>
            <person name="Young L."/>
            <person name="Zhang L."/>
            <person name="Zhang J."/>
            <person name="Zhu Y."/>
            <person name="Muzny D.M."/>
            <person name="Weinstock G."/>
            <person name="Gibbs R.A."/>
        </authorList>
    </citation>
    <scope>NUCLEOTIDE SEQUENCE [LARGE SCALE GENOMIC DNA]</scope>
    <source>
        <strain evidence="10">LSR1</strain>
    </source>
</reference>
<dbReference type="PANTHER" id="PTHR22930:SF269">
    <property type="entry name" value="NUCLEASE HARBI1-LIKE PROTEIN"/>
    <property type="match status" value="1"/>
</dbReference>
<feature type="domain" description="DDE Tnp4" evidence="8">
    <location>
        <begin position="182"/>
        <end position="333"/>
    </location>
</feature>
<name>A0A8R2H5L5_ACYPI</name>
<comment type="cofactor">
    <cofactor evidence="1">
        <name>a divalent metal cation</name>
        <dbReference type="ChEBI" id="CHEBI:60240"/>
    </cofactor>
</comment>
<dbReference type="Pfam" id="PF13359">
    <property type="entry name" value="DDE_Tnp_4"/>
    <property type="match status" value="1"/>
</dbReference>
<dbReference type="OrthoDB" id="10051449at2759"/>
<keyword evidence="6" id="KW-0378">Hydrolase</keyword>
<sequence>MSSIESRHTILRRIIHLTCAELAERFIFYVQNTRKRKWVRDWIRKREQFGAYALLLKELAEEDHSAYRNIMRLSQTKFDELLQMVSSAITKINTPMRNAIPSNTKLEITLRYLASGDSLMTLEYLFRVPHNTISTFLPEVLVAIYNALTPFIKVPDTIEEWRSIQKSFEIKWNFPNCCGTLDEKHVAIIRPPNSTSTFYNYKGFYSIVLFAMIDADYCFRYIDVGSDGRASDSTMIVSTLNIALEKNLLNWPEGGLCVGDNAFPLQTNILKPFSHRHLSLEEKIFNYRLSRARRVSENAFEILSSRFRIFRRTIDVKVETTELIVKTACAIHNWLRMTAARDYLTTKCVDIEDLNTGEIHPCTWRQTNSLLSVGRRDVGYTSNHNTTDAELLRKRYARDFCTTLSVPWQLQAVHNT</sequence>
<dbReference type="GeneID" id="107882487"/>
<dbReference type="GO" id="GO:0046872">
    <property type="term" value="F:metal ion binding"/>
    <property type="evidence" value="ECO:0007669"/>
    <property type="project" value="UniProtKB-KW"/>
</dbReference>